<evidence type="ECO:0000259" key="1">
    <source>
        <dbReference type="Pfam" id="PF02464"/>
    </source>
</evidence>
<evidence type="ECO:0000313" key="2">
    <source>
        <dbReference type="EMBL" id="SUZ97261.1"/>
    </source>
</evidence>
<protein>
    <recommendedName>
        <fullName evidence="1">CinA C-terminal domain-containing protein</fullName>
    </recommendedName>
</protein>
<organism evidence="2">
    <name type="scientific">marine metagenome</name>
    <dbReference type="NCBI Taxonomy" id="408172"/>
    <lineage>
        <taxon>unclassified sequences</taxon>
        <taxon>metagenomes</taxon>
        <taxon>ecological metagenomes</taxon>
    </lineage>
</organism>
<dbReference type="InterPro" id="IPR008136">
    <property type="entry name" value="CinA_C"/>
</dbReference>
<reference evidence="2" key="1">
    <citation type="submission" date="2018-05" db="EMBL/GenBank/DDBJ databases">
        <authorList>
            <person name="Lanie J.A."/>
            <person name="Ng W.-L."/>
            <person name="Kazmierczak K.M."/>
            <person name="Andrzejewski T.M."/>
            <person name="Davidsen T.M."/>
            <person name="Wayne K.J."/>
            <person name="Tettelin H."/>
            <person name="Glass J.I."/>
            <person name="Rusch D."/>
            <person name="Podicherti R."/>
            <person name="Tsui H.-C.T."/>
            <person name="Winkler M.E."/>
        </authorList>
    </citation>
    <scope>NUCLEOTIDE SEQUENCE</scope>
</reference>
<proteinExistence type="predicted"/>
<dbReference type="EMBL" id="UINC01002492">
    <property type="protein sequence ID" value="SUZ97261.1"/>
    <property type="molecule type" value="Genomic_DNA"/>
</dbReference>
<dbReference type="Gene3D" id="3.90.950.20">
    <property type="entry name" value="CinA-like"/>
    <property type="match status" value="1"/>
</dbReference>
<dbReference type="AlphaFoldDB" id="A0A381S1M5"/>
<dbReference type="InterPro" id="IPR036653">
    <property type="entry name" value="CinA-like_C"/>
</dbReference>
<dbReference type="Pfam" id="PF02464">
    <property type="entry name" value="CinA"/>
    <property type="match status" value="1"/>
</dbReference>
<feature type="domain" description="CinA C-terminal" evidence="1">
    <location>
        <begin position="24"/>
        <end position="172"/>
    </location>
</feature>
<sequence>MALYYGSQGAILSIMQAMLEETCKIIKNYLLNLNLTLAIAEATNCGLISYLLTREPGSSRFFRGSISAYSNHSKLNLLGISESLIGTHGSVSKEMALEMAFRVRTLFDSDLGLAETGIAGPSGGSPAKPAGLFYIALSNKNREDYCTEHLFTGNRDQTRLQSTSASLKILHLYLSEL</sequence>
<name>A0A381S1M5_9ZZZZ</name>
<gene>
    <name evidence="2" type="ORF">METZ01_LOCUS50115</name>
</gene>
<dbReference type="SUPFAM" id="SSF142433">
    <property type="entry name" value="CinA-like"/>
    <property type="match status" value="1"/>
</dbReference>
<dbReference type="NCBIfam" id="TIGR00199">
    <property type="entry name" value="PncC_domain"/>
    <property type="match status" value="1"/>
</dbReference>
<accession>A0A381S1M5</accession>